<protein>
    <recommendedName>
        <fullName evidence="4">General stress protein</fullName>
    </recommendedName>
</protein>
<comment type="caution">
    <text evidence="2">The sequence shown here is derived from an EMBL/GenBank/DDBJ whole genome shotgun (WGS) entry which is preliminary data.</text>
</comment>
<feature type="compositionally biased region" description="Polar residues" evidence="1">
    <location>
        <begin position="1"/>
        <end position="15"/>
    </location>
</feature>
<keyword evidence="3" id="KW-1185">Reference proteome</keyword>
<evidence type="ECO:0008006" key="4">
    <source>
        <dbReference type="Google" id="ProtNLM"/>
    </source>
</evidence>
<dbReference type="Pfam" id="PF10685">
    <property type="entry name" value="KGG"/>
    <property type="match status" value="2"/>
</dbReference>
<gene>
    <name evidence="2" type="ORF">GCM10011383_39220</name>
</gene>
<proteinExistence type="predicted"/>
<dbReference type="Proteomes" id="UP000632273">
    <property type="component" value="Unassembled WGS sequence"/>
</dbReference>
<evidence type="ECO:0000313" key="3">
    <source>
        <dbReference type="Proteomes" id="UP000632273"/>
    </source>
</evidence>
<dbReference type="RefSeq" id="WP_188815755.1">
    <property type="nucleotide sequence ID" value="NZ_BMHT01000008.1"/>
</dbReference>
<dbReference type="EMBL" id="BMHT01000008">
    <property type="protein sequence ID" value="GGF23714.1"/>
    <property type="molecule type" value="Genomic_DNA"/>
</dbReference>
<organism evidence="2 3">
    <name type="scientific">Hymenobacter cavernae</name>
    <dbReference type="NCBI Taxonomy" id="2044852"/>
    <lineage>
        <taxon>Bacteria</taxon>
        <taxon>Pseudomonadati</taxon>
        <taxon>Bacteroidota</taxon>
        <taxon>Cytophagia</taxon>
        <taxon>Cytophagales</taxon>
        <taxon>Hymenobacteraceae</taxon>
        <taxon>Hymenobacter</taxon>
    </lineage>
</organism>
<sequence length="98" mass="9933">MITNGQNQRGGTSAQHAEAGRKGGQASAKGGQTSPSGKSLRGFAAMDPAEQRRIASEGGKASHESGRGHRFTSEEARAAGRKGGQASRGRGNQGGATR</sequence>
<reference evidence="3" key="1">
    <citation type="journal article" date="2019" name="Int. J. Syst. Evol. Microbiol.">
        <title>The Global Catalogue of Microorganisms (GCM) 10K type strain sequencing project: providing services to taxonomists for standard genome sequencing and annotation.</title>
        <authorList>
            <consortium name="The Broad Institute Genomics Platform"/>
            <consortium name="The Broad Institute Genome Sequencing Center for Infectious Disease"/>
            <person name="Wu L."/>
            <person name="Ma J."/>
        </authorList>
    </citation>
    <scope>NUCLEOTIDE SEQUENCE [LARGE SCALE GENOMIC DNA]</scope>
    <source>
        <strain evidence="3">CGMCC 1.15197</strain>
    </source>
</reference>
<feature type="compositionally biased region" description="Basic and acidic residues" evidence="1">
    <location>
        <begin position="49"/>
        <end position="78"/>
    </location>
</feature>
<accession>A0ABQ1UQ07</accession>
<evidence type="ECO:0000313" key="2">
    <source>
        <dbReference type="EMBL" id="GGF23714.1"/>
    </source>
</evidence>
<dbReference type="InterPro" id="IPR019626">
    <property type="entry name" value="Stress-induced_KGG_rpt"/>
</dbReference>
<feature type="region of interest" description="Disordered" evidence="1">
    <location>
        <begin position="1"/>
        <end position="98"/>
    </location>
</feature>
<name>A0ABQ1UQ07_9BACT</name>
<evidence type="ECO:0000256" key="1">
    <source>
        <dbReference type="SAM" id="MobiDB-lite"/>
    </source>
</evidence>